<feature type="chain" id="PRO_5004080119" evidence="3">
    <location>
        <begin position="21"/>
        <end position="367"/>
    </location>
</feature>
<feature type="compositionally biased region" description="Polar residues" evidence="1">
    <location>
        <begin position="347"/>
        <end position="367"/>
    </location>
</feature>
<dbReference type="AlphaFoldDB" id="M7BN46"/>
<feature type="transmembrane region" description="Helical" evidence="2">
    <location>
        <begin position="277"/>
        <end position="302"/>
    </location>
</feature>
<keyword evidence="4" id="KW-0430">Lectin</keyword>
<evidence type="ECO:0000256" key="2">
    <source>
        <dbReference type="SAM" id="Phobius"/>
    </source>
</evidence>
<evidence type="ECO:0000256" key="1">
    <source>
        <dbReference type="SAM" id="MobiDB-lite"/>
    </source>
</evidence>
<keyword evidence="2" id="KW-0812">Transmembrane</keyword>
<feature type="signal peptide" evidence="3">
    <location>
        <begin position="1"/>
        <end position="20"/>
    </location>
</feature>
<feature type="region of interest" description="Disordered" evidence="1">
    <location>
        <begin position="76"/>
        <end position="125"/>
    </location>
</feature>
<feature type="compositionally biased region" description="Low complexity" evidence="1">
    <location>
        <begin position="208"/>
        <end position="223"/>
    </location>
</feature>
<dbReference type="STRING" id="8469.M7BN46"/>
<feature type="compositionally biased region" description="Polar residues" evidence="1">
    <location>
        <begin position="88"/>
        <end position="102"/>
    </location>
</feature>
<dbReference type="PANTHER" id="PTHR17384:SF7">
    <property type="entry name" value="P-SELECTIN GLYCOPROTEIN LIGAND 1"/>
    <property type="match status" value="1"/>
</dbReference>
<reference evidence="5" key="1">
    <citation type="journal article" date="2013" name="Nat. Genet.">
        <title>The draft genomes of soft-shell turtle and green sea turtle yield insights into the development and evolution of the turtle-specific body plan.</title>
        <authorList>
            <person name="Wang Z."/>
            <person name="Pascual-Anaya J."/>
            <person name="Zadissa A."/>
            <person name="Li W."/>
            <person name="Niimura Y."/>
            <person name="Huang Z."/>
            <person name="Li C."/>
            <person name="White S."/>
            <person name="Xiong Z."/>
            <person name="Fang D."/>
            <person name="Wang B."/>
            <person name="Ming Y."/>
            <person name="Chen Y."/>
            <person name="Zheng Y."/>
            <person name="Kuraku S."/>
            <person name="Pignatelli M."/>
            <person name="Herrero J."/>
            <person name="Beal K."/>
            <person name="Nozawa M."/>
            <person name="Li Q."/>
            <person name="Wang J."/>
            <person name="Zhang H."/>
            <person name="Yu L."/>
            <person name="Shigenobu S."/>
            <person name="Wang J."/>
            <person name="Liu J."/>
            <person name="Flicek P."/>
            <person name="Searle S."/>
            <person name="Wang J."/>
            <person name="Kuratani S."/>
            <person name="Yin Y."/>
            <person name="Aken B."/>
            <person name="Zhang G."/>
            <person name="Irie N."/>
        </authorList>
    </citation>
    <scope>NUCLEOTIDE SEQUENCE [LARGE SCALE GENOMIC DNA]</scope>
</reference>
<organism evidence="4 5">
    <name type="scientific">Chelonia mydas</name>
    <name type="common">Green sea-turtle</name>
    <name type="synonym">Chelonia agassizi</name>
    <dbReference type="NCBI Taxonomy" id="8469"/>
    <lineage>
        <taxon>Eukaryota</taxon>
        <taxon>Metazoa</taxon>
        <taxon>Chordata</taxon>
        <taxon>Craniata</taxon>
        <taxon>Vertebrata</taxon>
        <taxon>Euteleostomi</taxon>
        <taxon>Archelosauria</taxon>
        <taxon>Testudinata</taxon>
        <taxon>Testudines</taxon>
        <taxon>Cryptodira</taxon>
        <taxon>Durocryptodira</taxon>
        <taxon>Americhelydia</taxon>
        <taxon>Chelonioidea</taxon>
        <taxon>Cheloniidae</taxon>
        <taxon>Chelonia</taxon>
    </lineage>
</organism>
<dbReference type="KEGG" id="cmy:102935454"/>
<dbReference type="GO" id="GO:0050901">
    <property type="term" value="P:leukocyte tethering or rolling"/>
    <property type="evidence" value="ECO:0007669"/>
    <property type="project" value="TreeGrafter"/>
</dbReference>
<keyword evidence="2" id="KW-0472">Membrane</keyword>
<accession>M7BN46</accession>
<keyword evidence="5" id="KW-1185">Reference proteome</keyword>
<keyword evidence="2" id="KW-1133">Transmembrane helix</keyword>
<feature type="region of interest" description="Disordered" evidence="1">
    <location>
        <begin position="331"/>
        <end position="367"/>
    </location>
</feature>
<keyword evidence="3" id="KW-0732">Signal</keyword>
<sequence>MAPIRATLLLLFASLLQASAHKLPAIQLSGRDGTVPESPAAGGLPAAGGSQRGQWVWDTARAASADFPVFIREKREAEVKSSNRSAEETTTTGHHNTFSMTPSEHPVEETEVSLAPEELDESTSQENFYDDATTTAEPLSADSSDVSTEAAGVTVGNRLDTLAKVVSIQGSRTVSSEAAATGIEEILTSSTESWEHGSSIRPVGMKGLGESSPTSPPESLTQSSEGVLLAKELATWFSKVGKTHSPPTRPPAGGSATANVPLQKLPVHTNILVGKCLLAIFILALVAAVFIVCTTILATLLWRQKRVCQLRQHTHTEMVCISALLPDSEPVANGEKPSKVKRMKMPTDNSSETEGDNLTLSSFLPDH</sequence>
<dbReference type="OrthoDB" id="8927116at2759"/>
<gene>
    <name evidence="4" type="ORF">UY3_05681</name>
</gene>
<protein>
    <submittedName>
        <fullName evidence="4">p-selectin glycoprotein ligand 1</fullName>
    </submittedName>
</protein>
<feature type="compositionally biased region" description="Basic and acidic residues" evidence="1">
    <location>
        <begin position="76"/>
        <end position="87"/>
    </location>
</feature>
<dbReference type="PANTHER" id="PTHR17384">
    <property type="entry name" value="P-SELECTIN GLYCOPROTEIN LIGAND-1"/>
    <property type="match status" value="1"/>
</dbReference>
<proteinExistence type="predicted"/>
<dbReference type="Proteomes" id="UP000031443">
    <property type="component" value="Unassembled WGS sequence"/>
</dbReference>
<dbReference type="eggNOG" id="ENOG502S8ZU">
    <property type="taxonomic scope" value="Eukaryota"/>
</dbReference>
<dbReference type="GO" id="GO:0005886">
    <property type="term" value="C:plasma membrane"/>
    <property type="evidence" value="ECO:0007669"/>
    <property type="project" value="TreeGrafter"/>
</dbReference>
<evidence type="ECO:0000256" key="3">
    <source>
        <dbReference type="SAM" id="SignalP"/>
    </source>
</evidence>
<dbReference type="GO" id="GO:0030246">
    <property type="term" value="F:carbohydrate binding"/>
    <property type="evidence" value="ECO:0007669"/>
    <property type="project" value="UniProtKB-KW"/>
</dbReference>
<feature type="region of interest" description="Disordered" evidence="1">
    <location>
        <begin position="189"/>
        <end position="223"/>
    </location>
</feature>
<dbReference type="InterPro" id="IPR026195">
    <property type="entry name" value="PSGL-1"/>
</dbReference>
<name>M7BN46_CHEMY</name>
<evidence type="ECO:0000313" key="4">
    <source>
        <dbReference type="EMBL" id="EMP37150.1"/>
    </source>
</evidence>
<dbReference type="EMBL" id="KB523138">
    <property type="protein sequence ID" value="EMP37150.1"/>
    <property type="molecule type" value="Genomic_DNA"/>
</dbReference>
<evidence type="ECO:0000313" key="5">
    <source>
        <dbReference type="Proteomes" id="UP000031443"/>
    </source>
</evidence>